<evidence type="ECO:0000313" key="1">
    <source>
        <dbReference type="EMBL" id="GKT30781.1"/>
    </source>
</evidence>
<feature type="non-terminal residue" evidence="1">
    <location>
        <position position="24"/>
    </location>
</feature>
<proteinExistence type="predicted"/>
<gene>
    <name evidence="1" type="ORF">ADUPG1_005635</name>
</gene>
<comment type="caution">
    <text evidence="1">The sequence shown here is derived from an EMBL/GenBank/DDBJ whole genome shotgun (WGS) entry which is preliminary data.</text>
</comment>
<evidence type="ECO:0000313" key="2">
    <source>
        <dbReference type="Proteomes" id="UP001057375"/>
    </source>
</evidence>
<sequence>MIEHTHTGFEMTCVLSGSFVHAGG</sequence>
<name>A0ABQ5KFS8_9EUKA</name>
<keyword evidence="2" id="KW-1185">Reference proteome</keyword>
<dbReference type="Proteomes" id="UP001057375">
    <property type="component" value="Unassembled WGS sequence"/>
</dbReference>
<dbReference type="EMBL" id="BQXS01009069">
    <property type="protein sequence ID" value="GKT30781.1"/>
    <property type="molecule type" value="Genomic_DNA"/>
</dbReference>
<organism evidence="1 2">
    <name type="scientific">Aduncisulcus paluster</name>
    <dbReference type="NCBI Taxonomy" id="2918883"/>
    <lineage>
        <taxon>Eukaryota</taxon>
        <taxon>Metamonada</taxon>
        <taxon>Carpediemonas-like organisms</taxon>
        <taxon>Aduncisulcus</taxon>
    </lineage>
</organism>
<protein>
    <submittedName>
        <fullName evidence="1">Uncharacterized protein</fullName>
    </submittedName>
</protein>
<accession>A0ABQ5KFS8</accession>
<reference evidence="1" key="1">
    <citation type="submission" date="2022-03" db="EMBL/GenBank/DDBJ databases">
        <title>Draft genome sequence of Aduncisulcus paluster, a free-living microaerophilic Fornicata.</title>
        <authorList>
            <person name="Yuyama I."/>
            <person name="Kume K."/>
            <person name="Tamura T."/>
            <person name="Inagaki Y."/>
            <person name="Hashimoto T."/>
        </authorList>
    </citation>
    <scope>NUCLEOTIDE SEQUENCE</scope>
    <source>
        <strain evidence="1">NY0171</strain>
    </source>
</reference>